<reference evidence="1 2" key="1">
    <citation type="journal article" date="2019" name="Int. J. Syst. Evol. Microbiol.">
        <title>Capsulimonas corticalis gen. nov., sp. nov., an aerobic capsulated bacterium, of a novel bacterial order, Capsulimonadales ord. nov., of the class Armatimonadia of the phylum Armatimonadetes.</title>
        <authorList>
            <person name="Li J."/>
            <person name="Kudo C."/>
            <person name="Tonouchi A."/>
        </authorList>
    </citation>
    <scope>NUCLEOTIDE SEQUENCE [LARGE SCALE GENOMIC DNA]</scope>
    <source>
        <strain evidence="1 2">AX-7</strain>
    </source>
</reference>
<dbReference type="EMBL" id="AP025739">
    <property type="protein sequence ID" value="BDI28014.1"/>
    <property type="molecule type" value="Genomic_DNA"/>
</dbReference>
<sequence length="85" mass="9414">MRRSKPQKPVIDQPLAPPIRIIKPVLGPNEKIVLTGEAAEILRIATLRLAMGLMETHPVEVNAILDKIEDEMRAAEEARQAVRGV</sequence>
<name>A0A402CR81_9BACT</name>
<proteinExistence type="predicted"/>
<gene>
    <name evidence="1" type="ORF">CCAX7_000650</name>
</gene>
<protein>
    <submittedName>
        <fullName evidence="1">Uncharacterized protein</fullName>
    </submittedName>
</protein>
<accession>A0A402CR81</accession>
<dbReference type="Proteomes" id="UP000287394">
    <property type="component" value="Chromosome"/>
</dbReference>
<keyword evidence="2" id="KW-1185">Reference proteome</keyword>
<evidence type="ECO:0000313" key="2">
    <source>
        <dbReference type="Proteomes" id="UP000287394"/>
    </source>
</evidence>
<dbReference type="RefSeq" id="WP_125205825.1">
    <property type="nucleotide sequence ID" value="NZ_AP025739.1"/>
</dbReference>
<dbReference type="AlphaFoldDB" id="A0A402CR81"/>
<organism evidence="1 2">
    <name type="scientific">Capsulimonas corticalis</name>
    <dbReference type="NCBI Taxonomy" id="2219043"/>
    <lineage>
        <taxon>Bacteria</taxon>
        <taxon>Bacillati</taxon>
        <taxon>Armatimonadota</taxon>
        <taxon>Armatimonadia</taxon>
        <taxon>Capsulimonadales</taxon>
        <taxon>Capsulimonadaceae</taxon>
        <taxon>Capsulimonas</taxon>
    </lineage>
</organism>
<evidence type="ECO:0000313" key="1">
    <source>
        <dbReference type="EMBL" id="BDI28014.1"/>
    </source>
</evidence>
<dbReference type="KEGG" id="ccot:CCAX7_000650"/>